<proteinExistence type="predicted"/>
<dbReference type="PANTHER" id="PTHR30329:SF21">
    <property type="entry name" value="LIPOPROTEIN YIAD-RELATED"/>
    <property type="match status" value="1"/>
</dbReference>
<dbReference type="PANTHER" id="PTHR30329">
    <property type="entry name" value="STATOR ELEMENT OF FLAGELLAR MOTOR COMPLEX"/>
    <property type="match status" value="1"/>
</dbReference>
<keyword evidence="2 4" id="KW-0472">Membrane</keyword>
<organism evidence="7 8">
    <name type="scientific">Rapidithrix thailandica</name>
    <dbReference type="NCBI Taxonomy" id="413964"/>
    <lineage>
        <taxon>Bacteria</taxon>
        <taxon>Pseudomonadati</taxon>
        <taxon>Bacteroidota</taxon>
        <taxon>Cytophagia</taxon>
        <taxon>Cytophagales</taxon>
        <taxon>Flammeovirgaceae</taxon>
        <taxon>Rapidithrix</taxon>
    </lineage>
</organism>
<evidence type="ECO:0000313" key="7">
    <source>
        <dbReference type="EMBL" id="MEN7548612.1"/>
    </source>
</evidence>
<reference evidence="7 8" key="1">
    <citation type="submission" date="2024-04" db="EMBL/GenBank/DDBJ databases">
        <title>Novel genus in family Flammeovirgaceae.</title>
        <authorList>
            <person name="Nguyen T.H."/>
            <person name="Vuong T.Q."/>
            <person name="Le H."/>
            <person name="Kim S.-G."/>
        </authorList>
    </citation>
    <scope>NUCLEOTIDE SEQUENCE [LARGE SCALE GENOMIC DNA]</scope>
    <source>
        <strain evidence="7 8">JCM 23209</strain>
    </source>
</reference>
<dbReference type="PROSITE" id="PS51123">
    <property type="entry name" value="OMPA_2"/>
    <property type="match status" value="1"/>
</dbReference>
<comment type="caution">
    <text evidence="7">The sequence shown here is derived from an EMBL/GenBank/DDBJ whole genome shotgun (WGS) entry which is preliminary data.</text>
</comment>
<feature type="domain" description="OmpA-like" evidence="6">
    <location>
        <begin position="8"/>
        <end position="127"/>
    </location>
</feature>
<evidence type="ECO:0000256" key="1">
    <source>
        <dbReference type="ARBA" id="ARBA00004442"/>
    </source>
</evidence>
<dbReference type="Gene3D" id="3.30.1330.60">
    <property type="entry name" value="OmpA-like domain"/>
    <property type="match status" value="1"/>
</dbReference>
<evidence type="ECO:0000256" key="2">
    <source>
        <dbReference type="ARBA" id="ARBA00023136"/>
    </source>
</evidence>
<evidence type="ECO:0000256" key="5">
    <source>
        <dbReference type="SAM" id="MobiDB-lite"/>
    </source>
</evidence>
<dbReference type="Pfam" id="PF00691">
    <property type="entry name" value="OmpA"/>
    <property type="match status" value="1"/>
</dbReference>
<dbReference type="GO" id="GO:0009279">
    <property type="term" value="C:cell outer membrane"/>
    <property type="evidence" value="ECO:0007669"/>
    <property type="project" value="UniProtKB-SubCell"/>
</dbReference>
<name>A0AAW9RXW2_9BACT</name>
<evidence type="ECO:0000256" key="4">
    <source>
        <dbReference type="PROSITE-ProRule" id="PRU00473"/>
    </source>
</evidence>
<dbReference type="AlphaFoldDB" id="A0AAW9RXW2"/>
<evidence type="ECO:0000259" key="6">
    <source>
        <dbReference type="PROSITE" id="PS51123"/>
    </source>
</evidence>
<accession>A0AAW9RXW2</accession>
<dbReference type="Proteomes" id="UP001403385">
    <property type="component" value="Unassembled WGS sequence"/>
</dbReference>
<keyword evidence="8" id="KW-1185">Reference proteome</keyword>
<evidence type="ECO:0000256" key="3">
    <source>
        <dbReference type="ARBA" id="ARBA00023237"/>
    </source>
</evidence>
<dbReference type="RefSeq" id="WP_346821390.1">
    <property type="nucleotide sequence ID" value="NZ_JBDKWZ010000006.1"/>
</dbReference>
<dbReference type="EMBL" id="JBDKWZ010000006">
    <property type="protein sequence ID" value="MEN7548612.1"/>
    <property type="molecule type" value="Genomic_DNA"/>
</dbReference>
<dbReference type="SUPFAM" id="SSF103088">
    <property type="entry name" value="OmpA-like"/>
    <property type="match status" value="1"/>
</dbReference>
<protein>
    <submittedName>
        <fullName evidence="7">OmpA family protein</fullName>
    </submittedName>
</protein>
<keyword evidence="3" id="KW-0998">Cell outer membrane</keyword>
<dbReference type="InterPro" id="IPR006664">
    <property type="entry name" value="OMP_bac"/>
</dbReference>
<dbReference type="InterPro" id="IPR036737">
    <property type="entry name" value="OmpA-like_sf"/>
</dbReference>
<dbReference type="CDD" id="cd07185">
    <property type="entry name" value="OmpA_C-like"/>
    <property type="match status" value="1"/>
</dbReference>
<dbReference type="PRINTS" id="PR01021">
    <property type="entry name" value="OMPADOMAIN"/>
</dbReference>
<dbReference type="InterPro" id="IPR050330">
    <property type="entry name" value="Bact_OuterMem_StrucFunc"/>
</dbReference>
<comment type="subcellular location">
    <subcellularLocation>
        <location evidence="1">Cell outer membrane</location>
    </subcellularLocation>
</comment>
<dbReference type="InterPro" id="IPR006665">
    <property type="entry name" value="OmpA-like"/>
</dbReference>
<gene>
    <name evidence="7" type="ORF">AAG747_11870</name>
</gene>
<evidence type="ECO:0000313" key="8">
    <source>
        <dbReference type="Proteomes" id="UP001403385"/>
    </source>
</evidence>
<sequence>MDVNIPATNVEQAVTFESIDFDIGSSELKPEMENNLHLIIDFLVNRPQFNCKITGHTDTTGDPAINKKLSQERAENIRNYLLSYGGLDSSRVQAVGMGSADPIVKDEYSEKDRKLNRRVEFHMYLSEKFRKKAEHGEPEEGKKDREKFEK</sequence>
<feature type="region of interest" description="Disordered" evidence="5">
    <location>
        <begin position="130"/>
        <end position="150"/>
    </location>
</feature>